<keyword evidence="3" id="KW-1185">Reference proteome</keyword>
<dbReference type="OMA" id="GYYFANQ"/>
<dbReference type="AlphaFoldDB" id="A0A179IG85"/>
<evidence type="ECO:0000313" key="2">
    <source>
        <dbReference type="EMBL" id="OAR01646.1"/>
    </source>
</evidence>
<sequence>MKTSTLVIAALAPSTCLAGIGHAWQFSESPSGGMTEVTFGFGVSNAAHKTGYYFANQFNFENVANASYTGVQPQTDSNGQASIRGVFSSFEGGTTSDHPNCKNGADNGAGVSCAVILNVKDFGGRFDCVIENIGGTKWRGTLNNAATGQSAIIGEFVQPSGAAGIARYQTGFLEYYLANGNHNFQCSDQFKTEVSYYYPTSTTPGAGTGTISKPYQYGACVDKQGFATTAGPNYWTIDSGF</sequence>
<accession>A0A179IG85</accession>
<gene>
    <name evidence="2" type="ORF">LLEC1_07504</name>
</gene>
<reference evidence="2 3" key="1">
    <citation type="submission" date="2016-03" db="EMBL/GenBank/DDBJ databases">
        <title>Fine-scale spatial genetic structure of a fungal parasite of coffee scale insects.</title>
        <authorList>
            <person name="Jackson D."/>
            <person name="Zemenick K.A."/>
            <person name="Malloure B."/>
            <person name="Quandt C.A."/>
            <person name="James T.Y."/>
        </authorList>
    </citation>
    <scope>NUCLEOTIDE SEQUENCE [LARGE SCALE GENOMIC DNA]</scope>
    <source>
        <strain evidence="2 3">UM487</strain>
    </source>
</reference>
<protein>
    <submittedName>
        <fullName evidence="2">Uncharacterized protein</fullName>
    </submittedName>
</protein>
<name>A0A179IG85_CORDF</name>
<dbReference type="EMBL" id="LUKN01001059">
    <property type="protein sequence ID" value="OAR01646.1"/>
    <property type="molecule type" value="Genomic_DNA"/>
</dbReference>
<comment type="caution">
    <text evidence="2">The sequence shown here is derived from an EMBL/GenBank/DDBJ whole genome shotgun (WGS) entry which is preliminary data.</text>
</comment>
<evidence type="ECO:0000256" key="1">
    <source>
        <dbReference type="SAM" id="SignalP"/>
    </source>
</evidence>
<organism evidence="2 3">
    <name type="scientific">Cordyceps confragosa</name>
    <name type="common">Lecanicillium lecanii</name>
    <dbReference type="NCBI Taxonomy" id="2714763"/>
    <lineage>
        <taxon>Eukaryota</taxon>
        <taxon>Fungi</taxon>
        <taxon>Dikarya</taxon>
        <taxon>Ascomycota</taxon>
        <taxon>Pezizomycotina</taxon>
        <taxon>Sordariomycetes</taxon>
        <taxon>Hypocreomycetidae</taxon>
        <taxon>Hypocreales</taxon>
        <taxon>Cordycipitaceae</taxon>
        <taxon>Akanthomyces</taxon>
    </lineage>
</organism>
<dbReference type="OrthoDB" id="5576763at2759"/>
<keyword evidence="1" id="KW-0732">Signal</keyword>
<evidence type="ECO:0000313" key="3">
    <source>
        <dbReference type="Proteomes" id="UP000243081"/>
    </source>
</evidence>
<proteinExistence type="predicted"/>
<dbReference type="Proteomes" id="UP000243081">
    <property type="component" value="Unassembled WGS sequence"/>
</dbReference>
<feature type="chain" id="PRO_5008104440" evidence="1">
    <location>
        <begin position="19"/>
        <end position="241"/>
    </location>
</feature>
<feature type="signal peptide" evidence="1">
    <location>
        <begin position="1"/>
        <end position="18"/>
    </location>
</feature>